<sequence>MSATASTTSPTIAVTVPYCRGHRPLLPRQSICCHCSTPIYHMLAHRQRSGNLGTCGLQPRKCSRCFPLTIDKSWSHPSSLSHLHCQRCTSAAHLLSTHSFSLPASYGVPPLSVASITHLRRLIHLLLHLHSEAPASSASPCPWRFREPPVETDPALPAYSVGDGGVLSPHEAVFPMLHHCRISLDEQRHFHGRIPNLLLLHLLLLWLPADLPRLTICMLALSASTPSLFQQQFQSYATKLLTSLRLSTLHLDPFHRS</sequence>
<dbReference type="EMBL" id="AMZH03016871">
    <property type="protein sequence ID" value="RRT43852.1"/>
    <property type="molecule type" value="Genomic_DNA"/>
</dbReference>
<gene>
    <name evidence="1" type="ORF">B296_00038591</name>
</gene>
<accession>A0A426XWK9</accession>
<comment type="caution">
    <text evidence="1">The sequence shown here is derived from an EMBL/GenBank/DDBJ whole genome shotgun (WGS) entry which is preliminary data.</text>
</comment>
<reference evidence="1 2" key="1">
    <citation type="journal article" date="2014" name="Agronomy (Basel)">
        <title>A Draft Genome Sequence for Ensete ventricosum, the Drought-Tolerant Tree Against Hunger.</title>
        <authorList>
            <person name="Harrison J."/>
            <person name="Moore K.A."/>
            <person name="Paszkiewicz K."/>
            <person name="Jones T."/>
            <person name="Grant M."/>
            <person name="Ambacheew D."/>
            <person name="Muzemil S."/>
            <person name="Studholme D.J."/>
        </authorList>
    </citation>
    <scope>NUCLEOTIDE SEQUENCE [LARGE SCALE GENOMIC DNA]</scope>
</reference>
<protein>
    <submittedName>
        <fullName evidence="1">Uncharacterized protein</fullName>
    </submittedName>
</protein>
<proteinExistence type="predicted"/>
<evidence type="ECO:0000313" key="2">
    <source>
        <dbReference type="Proteomes" id="UP000287651"/>
    </source>
</evidence>
<evidence type="ECO:0000313" key="1">
    <source>
        <dbReference type="EMBL" id="RRT43852.1"/>
    </source>
</evidence>
<organism evidence="1 2">
    <name type="scientific">Ensete ventricosum</name>
    <name type="common">Abyssinian banana</name>
    <name type="synonym">Musa ensete</name>
    <dbReference type="NCBI Taxonomy" id="4639"/>
    <lineage>
        <taxon>Eukaryota</taxon>
        <taxon>Viridiplantae</taxon>
        <taxon>Streptophyta</taxon>
        <taxon>Embryophyta</taxon>
        <taxon>Tracheophyta</taxon>
        <taxon>Spermatophyta</taxon>
        <taxon>Magnoliopsida</taxon>
        <taxon>Liliopsida</taxon>
        <taxon>Zingiberales</taxon>
        <taxon>Musaceae</taxon>
        <taxon>Ensete</taxon>
    </lineage>
</organism>
<name>A0A426XWK9_ENSVE</name>
<dbReference type="Proteomes" id="UP000287651">
    <property type="component" value="Unassembled WGS sequence"/>
</dbReference>
<dbReference type="AlphaFoldDB" id="A0A426XWK9"/>